<dbReference type="EMBL" id="DTHG01000006">
    <property type="protein sequence ID" value="HGW91019.1"/>
    <property type="molecule type" value="Genomic_DNA"/>
</dbReference>
<evidence type="ECO:0000256" key="3">
    <source>
        <dbReference type="ARBA" id="ARBA00022960"/>
    </source>
</evidence>
<feature type="binding site" evidence="7">
    <location>
        <begin position="145"/>
        <end position="146"/>
    </location>
    <ligand>
        <name>UDP-N-acetyl-alpha-D-muramoyl-L-alanyl-D-glutamate</name>
        <dbReference type="ChEBI" id="CHEBI:83900"/>
    </ligand>
</feature>
<keyword evidence="7 12" id="KW-0436">Ligase</keyword>
<dbReference type="Pfam" id="PF02875">
    <property type="entry name" value="Mur_ligase_C"/>
    <property type="match status" value="1"/>
</dbReference>
<dbReference type="PANTHER" id="PTHR23135">
    <property type="entry name" value="MUR LIGASE FAMILY MEMBER"/>
    <property type="match status" value="1"/>
</dbReference>
<evidence type="ECO:0000256" key="8">
    <source>
        <dbReference type="RuleBase" id="RU004135"/>
    </source>
</evidence>
<keyword evidence="4 7" id="KW-0573">Peptidoglycan synthesis</keyword>
<dbReference type="PANTHER" id="PTHR23135:SF4">
    <property type="entry name" value="UDP-N-ACETYLMURAMOYL-L-ALANYL-D-GLUTAMATE--2,6-DIAMINOPIMELATE LIGASE MURE HOMOLOG, CHLOROPLASTIC"/>
    <property type="match status" value="1"/>
</dbReference>
<dbReference type="Pfam" id="PF08245">
    <property type="entry name" value="Mur_ligase_M"/>
    <property type="match status" value="1"/>
</dbReference>
<keyword evidence="7" id="KW-0067">ATP-binding</keyword>
<dbReference type="InterPro" id="IPR035911">
    <property type="entry name" value="MurE/MurF_N"/>
</dbReference>
<evidence type="ECO:0000259" key="11">
    <source>
        <dbReference type="Pfam" id="PF08245"/>
    </source>
</evidence>
<comment type="function">
    <text evidence="7">Catalyzes the addition of meso-diaminopimelic acid to the nucleotide precursor UDP-N-acetylmuramoyl-L-alanyl-D-glutamate (UMAG) in the biosynthesis of bacterial cell-wall peptidoglycan.</text>
</comment>
<dbReference type="InterPro" id="IPR004101">
    <property type="entry name" value="Mur_ligase_C"/>
</dbReference>
<comment type="catalytic activity">
    <reaction evidence="7">
        <text>UDP-N-acetyl-alpha-D-muramoyl-L-alanyl-D-glutamate + meso-2,6-diaminopimelate + ATP = UDP-N-acetyl-alpha-D-muramoyl-L-alanyl-gamma-D-glutamyl-meso-2,6-diaminopimelate + ADP + phosphate + H(+)</text>
        <dbReference type="Rhea" id="RHEA:23676"/>
        <dbReference type="ChEBI" id="CHEBI:15378"/>
        <dbReference type="ChEBI" id="CHEBI:30616"/>
        <dbReference type="ChEBI" id="CHEBI:43474"/>
        <dbReference type="ChEBI" id="CHEBI:57791"/>
        <dbReference type="ChEBI" id="CHEBI:83900"/>
        <dbReference type="ChEBI" id="CHEBI:83905"/>
        <dbReference type="ChEBI" id="CHEBI:456216"/>
        <dbReference type="EC" id="6.3.2.13"/>
    </reaction>
</comment>
<keyword evidence="3 7" id="KW-0133">Cell shape</keyword>
<dbReference type="Gene3D" id="3.90.190.20">
    <property type="entry name" value="Mur ligase, C-terminal domain"/>
    <property type="match status" value="1"/>
</dbReference>
<feature type="domain" description="Mur ligase N-terminal catalytic" evidence="9">
    <location>
        <begin position="22"/>
        <end position="93"/>
    </location>
</feature>
<dbReference type="GO" id="GO:0005524">
    <property type="term" value="F:ATP binding"/>
    <property type="evidence" value="ECO:0007669"/>
    <property type="project" value="UniProtKB-UniRule"/>
</dbReference>
<name>A0A7C4U729_UNCW3</name>
<feature type="domain" description="Mur ligase C-terminal" evidence="10">
    <location>
        <begin position="322"/>
        <end position="447"/>
    </location>
</feature>
<proteinExistence type="inferred from homology"/>
<keyword evidence="7" id="KW-0460">Magnesium</keyword>
<feature type="binding site" evidence="7">
    <location>
        <position position="178"/>
    </location>
    <ligand>
        <name>UDP-N-acetyl-alpha-D-muramoyl-L-alanyl-D-glutamate</name>
        <dbReference type="ChEBI" id="CHEBI:83900"/>
    </ligand>
</feature>
<dbReference type="GO" id="GO:0008360">
    <property type="term" value="P:regulation of cell shape"/>
    <property type="evidence" value="ECO:0007669"/>
    <property type="project" value="UniProtKB-KW"/>
</dbReference>
<keyword evidence="6 7" id="KW-0961">Cell wall biogenesis/degradation</keyword>
<dbReference type="NCBIfam" id="TIGR01085">
    <property type="entry name" value="murE"/>
    <property type="match status" value="1"/>
</dbReference>
<evidence type="ECO:0000256" key="5">
    <source>
        <dbReference type="ARBA" id="ARBA00023306"/>
    </source>
</evidence>
<feature type="binding site" evidence="7">
    <location>
        <position position="172"/>
    </location>
    <ligand>
        <name>UDP-N-acetyl-alpha-D-muramoyl-L-alanyl-D-glutamate</name>
        <dbReference type="ChEBI" id="CHEBI:83900"/>
    </ligand>
</feature>
<dbReference type="GO" id="GO:0000287">
    <property type="term" value="F:magnesium ion binding"/>
    <property type="evidence" value="ECO:0007669"/>
    <property type="project" value="UniProtKB-UniRule"/>
</dbReference>
<comment type="caution">
    <text evidence="12">The sequence shown here is derived from an EMBL/GenBank/DDBJ whole genome shotgun (WGS) entry which is preliminary data.</text>
</comment>
<dbReference type="SUPFAM" id="SSF63418">
    <property type="entry name" value="MurE/MurF N-terminal domain"/>
    <property type="match status" value="1"/>
</dbReference>
<evidence type="ECO:0000259" key="9">
    <source>
        <dbReference type="Pfam" id="PF01225"/>
    </source>
</evidence>
<feature type="binding site" evidence="7">
    <location>
        <position position="144"/>
    </location>
    <ligand>
        <name>UDP-N-acetyl-alpha-D-muramoyl-L-alanyl-D-glutamate</name>
        <dbReference type="ChEBI" id="CHEBI:83900"/>
    </ligand>
</feature>
<feature type="binding site" evidence="7">
    <location>
        <position position="180"/>
    </location>
    <ligand>
        <name>UDP-N-acetyl-alpha-D-muramoyl-L-alanyl-D-glutamate</name>
        <dbReference type="ChEBI" id="CHEBI:83900"/>
    </ligand>
</feature>
<dbReference type="UniPathway" id="UPA00219"/>
<comment type="pathway">
    <text evidence="7 8">Cell wall biogenesis; peptidoglycan biosynthesis.</text>
</comment>
<gene>
    <name evidence="7" type="primary">murE</name>
    <name evidence="12" type="ORF">ENV67_00560</name>
</gene>
<feature type="domain" description="Mur ligase central" evidence="11">
    <location>
        <begin position="105"/>
        <end position="298"/>
    </location>
</feature>
<feature type="binding site" evidence="7">
    <location>
        <position position="30"/>
    </location>
    <ligand>
        <name>UDP-N-acetyl-alpha-D-muramoyl-L-alanyl-D-glutamate</name>
        <dbReference type="ChEBI" id="CHEBI:83900"/>
    </ligand>
</feature>
<sequence length="478" mass="53733">MKTKEILNNLKFIEVVGEIPEKINEVKIDSKNVKNGDCFVAIKGEKLDGHSFIDEAYKNGASLFIVEREIDRKPYIKVSDTRLALARISSNFYNNPSSQMKIFGITGTNGKTTTAFLLKSIYKDATLLTTIGYFIKDEFLKGLNTTPDSLTINKILYDSLQKGVKTAIMEVSSHSVVQKRVEFIDFKFGIFTNLTRDHLDYHKTFEAYRDAKASFFSKLDENSFAILNYDDPSTEYIIQKTKSKIITYGLNGGNIQGEIINSSINGLNMIIRGMGIEVKINSPLIGRHNASNILAAFSSAIMNGKDIERIKEGIESFRGVKGRLEKIDLGQPFNIFIDYAHTPDAMVNVISSVKELSKGSVTVIFGAGGNRDKGKRKLMGMVAEHLADRIILTSDNPRDEEPVEIIKMIAEGIENKKYEVIEDRKEAIRFGIKTSKPDDTILILGKGHEDYQEIKGKRIPFSDYDVVVEILKEEKYET</sequence>
<dbReference type="InterPro" id="IPR036615">
    <property type="entry name" value="Mur_ligase_C_dom_sf"/>
</dbReference>
<dbReference type="GO" id="GO:0008765">
    <property type="term" value="F:UDP-N-acetylmuramoylalanyl-D-glutamate-2,6-diaminopimelate ligase activity"/>
    <property type="evidence" value="ECO:0007669"/>
    <property type="project" value="UniProtKB-UniRule"/>
</dbReference>
<accession>A0A7C4U729</accession>
<feature type="binding site" evidence="7">
    <location>
        <position position="449"/>
    </location>
    <ligand>
        <name>meso-2,6-diaminopimelate</name>
        <dbReference type="ChEBI" id="CHEBI:57791"/>
    </ligand>
</feature>
<evidence type="ECO:0000259" key="10">
    <source>
        <dbReference type="Pfam" id="PF02875"/>
    </source>
</evidence>
<evidence type="ECO:0000256" key="1">
    <source>
        <dbReference type="ARBA" id="ARBA00005898"/>
    </source>
</evidence>
<comment type="PTM">
    <text evidence="7">Carboxylation is probably crucial for Mg(2+) binding and, consequently, for the gamma-phosphate positioning of ATP.</text>
</comment>
<feature type="binding site" evidence="7">
    <location>
        <position position="371"/>
    </location>
    <ligand>
        <name>meso-2,6-diaminopimelate</name>
        <dbReference type="ChEBI" id="CHEBI:57791"/>
    </ligand>
</feature>
<comment type="subcellular location">
    <subcellularLocation>
        <location evidence="7 8">Cytoplasm</location>
    </subcellularLocation>
</comment>
<evidence type="ECO:0000313" key="12">
    <source>
        <dbReference type="EMBL" id="HGW91019.1"/>
    </source>
</evidence>
<dbReference type="GO" id="GO:0005737">
    <property type="term" value="C:cytoplasm"/>
    <property type="evidence" value="ECO:0007669"/>
    <property type="project" value="UniProtKB-SubCell"/>
</dbReference>
<dbReference type="NCBIfam" id="NF001126">
    <property type="entry name" value="PRK00139.1-4"/>
    <property type="match status" value="1"/>
</dbReference>
<comment type="similarity">
    <text evidence="1 7">Belongs to the MurCDEF family. MurE subfamily.</text>
</comment>
<dbReference type="InterPro" id="IPR005761">
    <property type="entry name" value="UDP-N-AcMur-Glu-dNH2Pim_ligase"/>
</dbReference>
<dbReference type="InterPro" id="IPR036565">
    <property type="entry name" value="Mur-like_cat_sf"/>
</dbReference>
<evidence type="ECO:0000256" key="2">
    <source>
        <dbReference type="ARBA" id="ARBA00022618"/>
    </source>
</evidence>
<dbReference type="Gene3D" id="3.40.1190.10">
    <property type="entry name" value="Mur-like, catalytic domain"/>
    <property type="match status" value="1"/>
</dbReference>
<dbReference type="SUPFAM" id="SSF53244">
    <property type="entry name" value="MurD-like peptide ligases, peptide-binding domain"/>
    <property type="match status" value="1"/>
</dbReference>
<evidence type="ECO:0000256" key="4">
    <source>
        <dbReference type="ARBA" id="ARBA00022984"/>
    </source>
</evidence>
<feature type="binding site" evidence="7">
    <location>
        <begin position="107"/>
        <end position="113"/>
    </location>
    <ligand>
        <name>ATP</name>
        <dbReference type="ChEBI" id="CHEBI:30616"/>
    </ligand>
</feature>
<dbReference type="Gene3D" id="3.40.1390.10">
    <property type="entry name" value="MurE/MurF, N-terminal domain"/>
    <property type="match status" value="1"/>
</dbReference>
<organism evidence="12">
    <name type="scientific">candidate division WOR-3 bacterium</name>
    <dbReference type="NCBI Taxonomy" id="2052148"/>
    <lineage>
        <taxon>Bacteria</taxon>
        <taxon>Bacteria division WOR-3</taxon>
    </lineage>
</organism>
<keyword evidence="2 7" id="KW-0132">Cell division</keyword>
<feature type="binding site" evidence="7">
    <location>
        <position position="445"/>
    </location>
    <ligand>
        <name>meso-2,6-diaminopimelate</name>
        <dbReference type="ChEBI" id="CHEBI:57791"/>
    </ligand>
</feature>
<feature type="binding site" evidence="7">
    <location>
        <begin position="395"/>
        <end position="398"/>
    </location>
    <ligand>
        <name>meso-2,6-diaminopimelate</name>
        <dbReference type="ChEBI" id="CHEBI:57791"/>
    </ligand>
</feature>
<feature type="short sequence motif" description="Meso-diaminopimelate recognition motif" evidence="7">
    <location>
        <begin position="395"/>
        <end position="398"/>
    </location>
</feature>
<evidence type="ECO:0000256" key="6">
    <source>
        <dbReference type="ARBA" id="ARBA00023316"/>
    </source>
</evidence>
<dbReference type="SUPFAM" id="SSF53623">
    <property type="entry name" value="MurD-like peptide ligases, catalytic domain"/>
    <property type="match status" value="1"/>
</dbReference>
<dbReference type="GO" id="GO:0009252">
    <property type="term" value="P:peptidoglycan biosynthetic process"/>
    <property type="evidence" value="ECO:0007669"/>
    <property type="project" value="UniProtKB-UniRule"/>
</dbReference>
<dbReference type="InterPro" id="IPR000713">
    <property type="entry name" value="Mur_ligase_N"/>
</dbReference>
<dbReference type="AlphaFoldDB" id="A0A7C4U729"/>
<dbReference type="GO" id="GO:0071555">
    <property type="term" value="P:cell wall organization"/>
    <property type="evidence" value="ECO:0007669"/>
    <property type="project" value="UniProtKB-KW"/>
</dbReference>
<comment type="cofactor">
    <cofactor evidence="7">
        <name>Mg(2+)</name>
        <dbReference type="ChEBI" id="CHEBI:18420"/>
    </cofactor>
</comment>
<dbReference type="Pfam" id="PF01225">
    <property type="entry name" value="Mur_ligase"/>
    <property type="match status" value="1"/>
</dbReference>
<keyword evidence="7" id="KW-0547">Nucleotide-binding</keyword>
<evidence type="ECO:0000256" key="7">
    <source>
        <dbReference type="HAMAP-Rule" id="MF_00208"/>
    </source>
</evidence>
<dbReference type="InterPro" id="IPR013221">
    <property type="entry name" value="Mur_ligase_cen"/>
</dbReference>
<reference evidence="12" key="1">
    <citation type="journal article" date="2020" name="mSystems">
        <title>Genome- and Community-Level Interaction Insights into Carbon Utilization and Element Cycling Functions of Hydrothermarchaeota in Hydrothermal Sediment.</title>
        <authorList>
            <person name="Zhou Z."/>
            <person name="Liu Y."/>
            <person name="Xu W."/>
            <person name="Pan J."/>
            <person name="Luo Z.H."/>
            <person name="Li M."/>
        </authorList>
    </citation>
    <scope>NUCLEOTIDE SEQUENCE [LARGE SCALE GENOMIC DNA]</scope>
    <source>
        <strain evidence="12">SpSt-780</strain>
    </source>
</reference>
<dbReference type="GO" id="GO:0051301">
    <property type="term" value="P:cell division"/>
    <property type="evidence" value="ECO:0007669"/>
    <property type="project" value="UniProtKB-KW"/>
</dbReference>
<comment type="caution">
    <text evidence="7">Lacks conserved residue(s) required for the propagation of feature annotation.</text>
</comment>
<keyword evidence="5 7" id="KW-0131">Cell cycle</keyword>
<dbReference type="EC" id="6.3.2.13" evidence="7"/>
<feature type="modified residue" description="N6-carboxylysine" evidence="7">
    <location>
        <position position="212"/>
    </location>
</feature>
<dbReference type="HAMAP" id="MF_00208">
    <property type="entry name" value="MurE"/>
    <property type="match status" value="1"/>
</dbReference>
<protein>
    <recommendedName>
        <fullName evidence="7">UDP-N-acetylmuramoyl-L-alanyl-D-glutamate--2,6-diaminopimelate ligase</fullName>
        <ecNumber evidence="7">6.3.2.13</ecNumber>
    </recommendedName>
    <alternativeName>
        <fullName evidence="7">Meso-A2pm-adding enzyme</fullName>
    </alternativeName>
    <alternativeName>
        <fullName evidence="7">Meso-diaminopimelate-adding enzyme</fullName>
    </alternativeName>
    <alternativeName>
        <fullName evidence="7">UDP-MurNAc-L-Ala-D-Glu:meso-diaminopimelate ligase</fullName>
    </alternativeName>
    <alternativeName>
        <fullName evidence="7">UDP-MurNAc-tripeptide synthetase</fullName>
    </alternativeName>
    <alternativeName>
        <fullName evidence="7">UDP-N-acetylmuramyl-tripeptide synthetase</fullName>
    </alternativeName>
</protein>
<keyword evidence="7" id="KW-0963">Cytoplasm</keyword>